<feature type="transmembrane region" description="Helical" evidence="1">
    <location>
        <begin position="12"/>
        <end position="33"/>
    </location>
</feature>
<keyword evidence="1" id="KW-0812">Transmembrane</keyword>
<protein>
    <submittedName>
        <fullName evidence="2">Uncharacterized protein</fullName>
    </submittedName>
</protein>
<evidence type="ECO:0000313" key="2">
    <source>
        <dbReference type="EMBL" id="CAI8609680.1"/>
    </source>
</evidence>
<dbReference type="EMBL" id="OX451739">
    <property type="protein sequence ID" value="CAI8609680.1"/>
    <property type="molecule type" value="Genomic_DNA"/>
</dbReference>
<evidence type="ECO:0000313" key="3">
    <source>
        <dbReference type="Proteomes" id="UP001157006"/>
    </source>
</evidence>
<organism evidence="2 3">
    <name type="scientific">Vicia faba</name>
    <name type="common">Broad bean</name>
    <name type="synonym">Faba vulgaris</name>
    <dbReference type="NCBI Taxonomy" id="3906"/>
    <lineage>
        <taxon>Eukaryota</taxon>
        <taxon>Viridiplantae</taxon>
        <taxon>Streptophyta</taxon>
        <taxon>Embryophyta</taxon>
        <taxon>Tracheophyta</taxon>
        <taxon>Spermatophyta</taxon>
        <taxon>Magnoliopsida</taxon>
        <taxon>eudicotyledons</taxon>
        <taxon>Gunneridae</taxon>
        <taxon>Pentapetalae</taxon>
        <taxon>rosids</taxon>
        <taxon>fabids</taxon>
        <taxon>Fabales</taxon>
        <taxon>Fabaceae</taxon>
        <taxon>Papilionoideae</taxon>
        <taxon>50 kb inversion clade</taxon>
        <taxon>NPAAA clade</taxon>
        <taxon>Hologalegina</taxon>
        <taxon>IRL clade</taxon>
        <taxon>Fabeae</taxon>
        <taxon>Vicia</taxon>
    </lineage>
</organism>
<dbReference type="Proteomes" id="UP001157006">
    <property type="component" value="Chromosome 4"/>
</dbReference>
<gene>
    <name evidence="2" type="ORF">VFH_IV145080</name>
</gene>
<evidence type="ECO:0000256" key="1">
    <source>
        <dbReference type="SAM" id="Phobius"/>
    </source>
</evidence>
<keyword evidence="1" id="KW-1133">Transmembrane helix</keyword>
<sequence length="149" mass="16469">MSSFSESLLIGFVMIQFCPGVTVSFGLVVIITFEGQSLLLLLGSRLSGVHLVCGSNRYWYPEEYFIKLLPPYQTRSCLPPSPIAHAISLHLYPSGDRDRSSSSLRSPPLSVTHSLCRSSLRSALSSSFPLHLLQELQEVICYNITFTAS</sequence>
<dbReference type="AlphaFoldDB" id="A0AAV1AGD1"/>
<name>A0AAV1AGD1_VICFA</name>
<proteinExistence type="predicted"/>
<keyword evidence="1" id="KW-0472">Membrane</keyword>
<accession>A0AAV1AGD1</accession>
<keyword evidence="3" id="KW-1185">Reference proteome</keyword>
<reference evidence="2 3" key="1">
    <citation type="submission" date="2023-01" db="EMBL/GenBank/DDBJ databases">
        <authorList>
            <person name="Kreplak J."/>
        </authorList>
    </citation>
    <scope>NUCLEOTIDE SEQUENCE [LARGE SCALE GENOMIC DNA]</scope>
</reference>